<gene>
    <name evidence="1" type="ORF">N7539_008477</name>
</gene>
<keyword evidence="2" id="KW-1185">Reference proteome</keyword>
<dbReference type="Proteomes" id="UP001148312">
    <property type="component" value="Unassembled WGS sequence"/>
</dbReference>
<accession>A0A9X0BLZ3</accession>
<sequence length="586" mass="65998">MPTENPVLLSRHNAHSASYREPAYIPSAGPIVYQSVTLRAASEWALNVLDVDAFFLYHDYGRAQAYLRNTKNLCFQAPIQVVRFSRCAYYSIFRMTGMNGCSPDAMSEAVAHKHFLQDLELQISRILSCLTPHNLRSFDRWRLGTCIPQGIFGVDGYLARCQPHILHLHLQTDGTCFQAQPGLEGLSQLHDLKVLSWNGIQHRSEVQSLQRTLQCNHLHLRSFTVAFKPSTFANSLSWSLLTRSGDEPGHALRSMPFASLKELSLSRITLPTYLPPDDILTFRGLCSLSFIRLVYFEGCFDILKDDHRYMNALSEFLLSFRGLQNLHLHQSNFPPLGAAFVGAIHGHPDTLKSLVYHERQLVQLDESGMFEEDRDVNPTWAGKCDHTIDLCPLTFLALAICPKTAQTILEPTRAHTQLQLLHLRLSGPERLHQNLALEIRTLLIESERTSSEGTFAPGSNLLDDKPNTYDPSRVRQIATLQSETPPSMPAAKAFISFARWAFGPQGIPSLRVLAFGDFSHEDRYEAQRFLVRRLDRPKESRVVSECLGFVPLDFADLESWDGLSGNGARFLAACPGNSLMESPYDF</sequence>
<evidence type="ECO:0000313" key="2">
    <source>
        <dbReference type="Proteomes" id="UP001148312"/>
    </source>
</evidence>
<dbReference type="RefSeq" id="XP_056786454.1">
    <property type="nucleotide sequence ID" value="XM_056938072.1"/>
</dbReference>
<reference evidence="1" key="1">
    <citation type="submission" date="2022-12" db="EMBL/GenBank/DDBJ databases">
        <authorList>
            <person name="Petersen C."/>
        </authorList>
    </citation>
    <scope>NUCLEOTIDE SEQUENCE</scope>
    <source>
        <strain evidence="1">IBT 30728</strain>
    </source>
</reference>
<name>A0A9X0BLZ3_9EURO</name>
<organism evidence="1 2">
    <name type="scientific">Penicillium diatomitis</name>
    <dbReference type="NCBI Taxonomy" id="2819901"/>
    <lineage>
        <taxon>Eukaryota</taxon>
        <taxon>Fungi</taxon>
        <taxon>Dikarya</taxon>
        <taxon>Ascomycota</taxon>
        <taxon>Pezizomycotina</taxon>
        <taxon>Eurotiomycetes</taxon>
        <taxon>Eurotiomycetidae</taxon>
        <taxon>Eurotiales</taxon>
        <taxon>Aspergillaceae</taxon>
        <taxon>Penicillium</taxon>
    </lineage>
</organism>
<reference evidence="1" key="2">
    <citation type="journal article" date="2023" name="IMA Fungus">
        <title>Comparative genomic study of the Penicillium genus elucidates a diverse pangenome and 15 lateral gene transfer events.</title>
        <authorList>
            <person name="Petersen C."/>
            <person name="Sorensen T."/>
            <person name="Nielsen M.R."/>
            <person name="Sondergaard T.E."/>
            <person name="Sorensen J.L."/>
            <person name="Fitzpatrick D.A."/>
            <person name="Frisvad J.C."/>
            <person name="Nielsen K.L."/>
        </authorList>
    </citation>
    <scope>NUCLEOTIDE SEQUENCE</scope>
    <source>
        <strain evidence="1">IBT 30728</strain>
    </source>
</reference>
<evidence type="ECO:0000313" key="1">
    <source>
        <dbReference type="EMBL" id="KAJ5471908.1"/>
    </source>
</evidence>
<proteinExistence type="predicted"/>
<dbReference type="AlphaFoldDB" id="A0A9X0BLZ3"/>
<comment type="caution">
    <text evidence="1">The sequence shown here is derived from an EMBL/GenBank/DDBJ whole genome shotgun (WGS) entry which is preliminary data.</text>
</comment>
<dbReference type="EMBL" id="JAPWDQ010000013">
    <property type="protein sequence ID" value="KAJ5471908.1"/>
    <property type="molecule type" value="Genomic_DNA"/>
</dbReference>
<dbReference type="GeneID" id="81628322"/>
<protein>
    <submittedName>
        <fullName evidence="1">Uncharacterized protein</fullName>
    </submittedName>
</protein>